<gene>
    <name evidence="6" type="ordered locus">SRU_2400</name>
</gene>
<dbReference type="CDD" id="cd13543">
    <property type="entry name" value="PBP2_Fbp"/>
    <property type="match status" value="1"/>
</dbReference>
<dbReference type="PROSITE" id="PS51257">
    <property type="entry name" value="PROKAR_LIPOPROTEIN"/>
    <property type="match status" value="1"/>
</dbReference>
<keyword evidence="3" id="KW-0479">Metal-binding</keyword>
<dbReference type="OrthoDB" id="9769319at2"/>
<organism evidence="6 7">
    <name type="scientific">Salinibacter ruber (strain DSM 13855 / M31)</name>
    <dbReference type="NCBI Taxonomy" id="309807"/>
    <lineage>
        <taxon>Bacteria</taxon>
        <taxon>Pseudomonadati</taxon>
        <taxon>Rhodothermota</taxon>
        <taxon>Rhodothermia</taxon>
        <taxon>Rhodothermales</taxon>
        <taxon>Salinibacteraceae</taxon>
        <taxon>Salinibacter</taxon>
    </lineage>
</organism>
<dbReference type="Proteomes" id="UP000008674">
    <property type="component" value="Chromosome"/>
</dbReference>
<keyword evidence="2 5" id="KW-0732">Signal</keyword>
<protein>
    <submittedName>
        <fullName evidence="6">Bacterial extracellular solute-binding protein, putative</fullName>
    </submittedName>
</protein>
<dbReference type="HOGENOM" id="CLU_026974_2_0_10"/>
<name>Q2RZY2_SALRD</name>
<evidence type="ECO:0000313" key="7">
    <source>
        <dbReference type="Proteomes" id="UP000008674"/>
    </source>
</evidence>
<sequence length="363" mass="39712">MKRLLSLSLVVTLVLSLLGCGGEQQDELVIYSGRSKALVDSLVQQYRQQADVPVRVRYGTDSQLLAALQEEGDQSPADVFWANTTGALGNAVNNGLLTELPDTLANRAARFTPSNQRWTPVTTRFRVLAYNSDAVSPEDLPDSVLDLPEHEEFEGRVGWTPAYSSFQDFVTALRVTEGAETARTWLSDMQALNPNSYTSNTPMVQALEAGEIDVALTNHYYVLRLKHGGAEGEYEGAEGEYEGEEEEGEEHEEEATPRASAPVEMYHFADGDLGNLALVTGAGALQTSNQPDAANRFLRFLLSEQAQSFAATRVNEYPVVSGASVPDYLMPADEALKMSPEFDLQKLQNMEPTLDLLRDAGAL</sequence>
<dbReference type="EMBL" id="CP000159">
    <property type="protein sequence ID" value="ABC45617.1"/>
    <property type="molecule type" value="Genomic_DNA"/>
</dbReference>
<feature type="chain" id="PRO_5004214700" evidence="5">
    <location>
        <begin position="20"/>
        <end position="363"/>
    </location>
</feature>
<dbReference type="GO" id="GO:0030288">
    <property type="term" value="C:outer membrane-bounded periplasmic space"/>
    <property type="evidence" value="ECO:0007669"/>
    <property type="project" value="TreeGrafter"/>
</dbReference>
<dbReference type="KEGG" id="sru:SRU_2400"/>
<dbReference type="PANTHER" id="PTHR30006:SF15">
    <property type="entry name" value="IRON-UTILIZATION PERIPLASMIC PROTEIN"/>
    <property type="match status" value="1"/>
</dbReference>
<dbReference type="GO" id="GO:0046872">
    <property type="term" value="F:metal ion binding"/>
    <property type="evidence" value="ECO:0007669"/>
    <property type="project" value="UniProtKB-KW"/>
</dbReference>
<dbReference type="InterPro" id="IPR026045">
    <property type="entry name" value="Ferric-bd"/>
</dbReference>
<feature type="compositionally biased region" description="Acidic residues" evidence="4">
    <location>
        <begin position="232"/>
        <end position="253"/>
    </location>
</feature>
<evidence type="ECO:0000313" key="6">
    <source>
        <dbReference type="EMBL" id="ABC45617.1"/>
    </source>
</evidence>
<evidence type="ECO:0000256" key="4">
    <source>
        <dbReference type="SAM" id="MobiDB-lite"/>
    </source>
</evidence>
<dbReference type="SUPFAM" id="SSF53850">
    <property type="entry name" value="Periplasmic binding protein-like II"/>
    <property type="match status" value="1"/>
</dbReference>
<dbReference type="RefSeq" id="WP_011405117.1">
    <property type="nucleotide sequence ID" value="NC_007677.1"/>
</dbReference>
<feature type="region of interest" description="Disordered" evidence="4">
    <location>
        <begin position="232"/>
        <end position="256"/>
    </location>
</feature>
<dbReference type="PIRSF" id="PIRSF002825">
    <property type="entry name" value="CfbpA"/>
    <property type="match status" value="1"/>
</dbReference>
<evidence type="ECO:0000256" key="3">
    <source>
        <dbReference type="PIRSR" id="PIRSR002825-1"/>
    </source>
</evidence>
<feature type="signal peptide" evidence="5">
    <location>
        <begin position="1"/>
        <end position="19"/>
    </location>
</feature>
<keyword evidence="7" id="KW-1185">Reference proteome</keyword>
<dbReference type="EnsemblBacteria" id="ABC45617">
    <property type="protein sequence ID" value="ABC45617"/>
    <property type="gene ID" value="SRU_2400"/>
</dbReference>
<feature type="binding site" evidence="3">
    <location>
        <position position="221"/>
    </location>
    <ligand>
        <name>Fe cation</name>
        <dbReference type="ChEBI" id="CHEBI:24875"/>
    </ligand>
</feature>
<proteinExistence type="inferred from homology"/>
<feature type="binding site" evidence="3">
    <location>
        <position position="220"/>
    </location>
    <ligand>
        <name>Fe cation</name>
        <dbReference type="ChEBI" id="CHEBI:24875"/>
    </ligand>
</feature>
<dbReference type="Gene3D" id="3.40.190.10">
    <property type="entry name" value="Periplasmic binding protein-like II"/>
    <property type="match status" value="2"/>
</dbReference>
<dbReference type="eggNOG" id="COG1840">
    <property type="taxonomic scope" value="Bacteria"/>
</dbReference>
<evidence type="ECO:0000256" key="2">
    <source>
        <dbReference type="ARBA" id="ARBA00022729"/>
    </source>
</evidence>
<dbReference type="AlphaFoldDB" id="Q2RZY2"/>
<evidence type="ECO:0000256" key="5">
    <source>
        <dbReference type="SAM" id="SignalP"/>
    </source>
</evidence>
<dbReference type="STRING" id="309807.SRU_2400"/>
<comment type="similarity">
    <text evidence="1">Belongs to the bacterial solute-binding protein 1 family.</text>
</comment>
<keyword evidence="3" id="KW-0408">Iron</keyword>
<dbReference type="Pfam" id="PF13531">
    <property type="entry name" value="SBP_bac_11"/>
    <property type="match status" value="1"/>
</dbReference>
<dbReference type="PANTHER" id="PTHR30006">
    <property type="entry name" value="THIAMINE-BINDING PERIPLASMIC PROTEIN-RELATED"/>
    <property type="match status" value="1"/>
</dbReference>
<accession>Q2RZY2</accession>
<dbReference type="PATRIC" id="fig|309807.25.peg.2498"/>
<evidence type="ECO:0000256" key="1">
    <source>
        <dbReference type="ARBA" id="ARBA00008520"/>
    </source>
</evidence>
<reference evidence="6 7" key="1">
    <citation type="journal article" date="2005" name="Proc. Natl. Acad. Sci. U.S.A.">
        <title>The genome of Salinibacter ruber: convergence and gene exchange among hyperhalophilic bacteria and archaea.</title>
        <authorList>
            <person name="Mongodin E.F."/>
            <person name="Nelson K.E."/>
            <person name="Daugherty S."/>
            <person name="Deboy R.T."/>
            <person name="Wister J."/>
            <person name="Khouri H."/>
            <person name="Weidman J."/>
            <person name="Walsh D.A."/>
            <person name="Papke R.T."/>
            <person name="Sanchez Perez G."/>
            <person name="Sharma A.K."/>
            <person name="Nesbo C.L."/>
            <person name="MacLeod D."/>
            <person name="Bapteste E."/>
            <person name="Doolittle W.F."/>
            <person name="Charlebois R.L."/>
            <person name="Legault B."/>
            <person name="Rodriguez-Valera F."/>
        </authorList>
    </citation>
    <scope>NUCLEOTIDE SEQUENCE [LARGE SCALE GENOMIC DNA]</scope>
    <source>
        <strain evidence="7">DSM 13855 / CECT 5946 / M31</strain>
    </source>
</reference>